<evidence type="ECO:0000313" key="2">
    <source>
        <dbReference type="Proteomes" id="UP000000740"/>
    </source>
</evidence>
<organism evidence="1 2">
    <name type="scientific">Halorubrum lacusprofundi (strain ATCC 49239 / DSM 5036 / JCM 8891 / ACAM 34)</name>
    <dbReference type="NCBI Taxonomy" id="416348"/>
    <lineage>
        <taxon>Archaea</taxon>
        <taxon>Methanobacteriati</taxon>
        <taxon>Methanobacteriota</taxon>
        <taxon>Stenosarchaea group</taxon>
        <taxon>Halobacteria</taxon>
        <taxon>Halobacteriales</taxon>
        <taxon>Haloferacaceae</taxon>
        <taxon>Halorubrum</taxon>
    </lineage>
</organism>
<sequence length="64" mass="7397">MTRTILDQLLLKTAISDEKMLLKRVSTAPSLRVAFERLRVWYSSLVATSRYLCIDVNSSLRLRP</sequence>
<keyword evidence="2" id="KW-1185">Reference proteome</keyword>
<dbReference type="Proteomes" id="UP000000740">
    <property type="component" value="Chromosome 1"/>
</dbReference>
<dbReference type="HOGENOM" id="CLU_2856993_0_0_2"/>
<evidence type="ECO:0000313" key="1">
    <source>
        <dbReference type="EMBL" id="ACM56589.1"/>
    </source>
</evidence>
<accession>B9LMK1</accession>
<gene>
    <name evidence="1" type="ordered locus">Hlac_0992</name>
</gene>
<dbReference type="AlphaFoldDB" id="B9LMK1"/>
<dbReference type="EMBL" id="CP001365">
    <property type="protein sequence ID" value="ACM56589.1"/>
    <property type="molecule type" value="Genomic_DNA"/>
</dbReference>
<proteinExistence type="predicted"/>
<name>B9LMK1_HALLT</name>
<protein>
    <submittedName>
        <fullName evidence="1">Uncharacterized protein</fullName>
    </submittedName>
</protein>
<reference evidence="1 2" key="1">
    <citation type="journal article" date="2016" name="Stand. Genomic Sci.">
        <title>Complete genome sequence of the Antarctic Halorubrum lacusprofundi type strain ACAM 34.</title>
        <authorList>
            <person name="Anderson I.J."/>
            <person name="DasSarma P."/>
            <person name="Lucas S."/>
            <person name="Copeland A."/>
            <person name="Lapidus A."/>
            <person name="Del Rio T.G."/>
            <person name="Tice H."/>
            <person name="Dalin E."/>
            <person name="Bruce D.C."/>
            <person name="Goodwin L."/>
            <person name="Pitluck S."/>
            <person name="Sims D."/>
            <person name="Brettin T.S."/>
            <person name="Detter J.C."/>
            <person name="Han C.S."/>
            <person name="Larimer F."/>
            <person name="Hauser L."/>
            <person name="Land M."/>
            <person name="Ivanova N."/>
            <person name="Richardson P."/>
            <person name="Cavicchioli R."/>
            <person name="DasSarma S."/>
            <person name="Woese C.R."/>
            <person name="Kyrpides N.C."/>
        </authorList>
    </citation>
    <scope>NUCLEOTIDE SEQUENCE [LARGE SCALE GENOMIC DNA]</scope>
    <source>
        <strain evidence="2">ATCC 49239 / DSM 5036 / JCM 8891 / ACAM 34</strain>
    </source>
</reference>
<dbReference type="KEGG" id="hla:Hlac_0992"/>